<dbReference type="InterPro" id="IPR000421">
    <property type="entry name" value="FA58C"/>
</dbReference>
<dbReference type="PROSITE" id="PS01285">
    <property type="entry name" value="FA58C_1"/>
    <property type="match status" value="1"/>
</dbReference>
<dbReference type="PROSITE" id="PS50022">
    <property type="entry name" value="FA58C_3"/>
    <property type="match status" value="1"/>
</dbReference>
<dbReference type="SMART" id="SM00231">
    <property type="entry name" value="FA58C"/>
    <property type="match status" value="1"/>
</dbReference>
<protein>
    <submittedName>
        <fullName evidence="1">Uncharacterized protein</fullName>
    </submittedName>
</protein>
<dbReference type="SUPFAM" id="SSF56436">
    <property type="entry name" value="C-type lectin-like"/>
    <property type="match status" value="1"/>
</dbReference>
<dbReference type="Pfam" id="PF00754">
    <property type="entry name" value="F5_F8_type_C"/>
    <property type="match status" value="1"/>
</dbReference>
<evidence type="ECO:0000313" key="1">
    <source>
        <dbReference type="EMBL" id="CAH1779232.1"/>
    </source>
</evidence>
<sequence length="492" mass="55150">MGCVFKILLMIIVSTRYTDGLLCPVGYKLMRDDTLVVDSENLTWSEAAIECSRMNGTIIKVVDNQSEQSAKDAMWKYSLDKAWIGYTGDIDETIDQSHLSEPYFIVENISDDQLKSSSYYNRWSEAKHAKFNSIYGWVPSKFTRLCHWVQVDLGKTMCIHGIVTQGRRNTDEWTTVYKLLYKKYGETFRTLWDNGNEELSGNKDRSTPVYRNFTKAFNAQFIRLYPQSWHGGRYLPAMRFDLLVSNNPCPTDFPCGKCPAMGTSTGGNLTIQYSSCCSKLPYICEIESCDQIQIESTSVTTITTVTSVTDLTVENTTSTVTTATDSNIENTTTICEDSPETHSRATGSVKSISSHSLTIGLIAGLVVFVFASFILTILLIISNRHQNSCKNPSKAESIYHSENNKTDSNQTVAVVTPNLHTKTEPKDIYARVDVKTKAPKPEVIYANTEIDQVGLYDIAEDVDVYNAVEETGDNSEVPDGIEMFKNEIYDDA</sequence>
<dbReference type="Gene3D" id="2.60.120.260">
    <property type="entry name" value="Galactose-binding domain-like"/>
    <property type="match status" value="1"/>
</dbReference>
<name>A0A8J1TUK0_OWEFU</name>
<dbReference type="InterPro" id="IPR016187">
    <property type="entry name" value="CTDL_fold"/>
</dbReference>
<reference evidence="1" key="1">
    <citation type="submission" date="2022-03" db="EMBL/GenBank/DDBJ databases">
        <authorList>
            <person name="Martin C."/>
        </authorList>
    </citation>
    <scope>NUCLEOTIDE SEQUENCE</scope>
</reference>
<dbReference type="SUPFAM" id="SSF49785">
    <property type="entry name" value="Galactose-binding domain-like"/>
    <property type="match status" value="1"/>
</dbReference>
<gene>
    <name evidence="1" type="ORF">OFUS_LOCUS6060</name>
</gene>
<accession>A0A8J1TUK0</accession>
<dbReference type="PANTHER" id="PTHR24543">
    <property type="entry name" value="MULTICOPPER OXIDASE-RELATED"/>
    <property type="match status" value="1"/>
</dbReference>
<dbReference type="AlphaFoldDB" id="A0A8J1TUK0"/>
<dbReference type="Proteomes" id="UP000749559">
    <property type="component" value="Unassembled WGS sequence"/>
</dbReference>
<keyword evidence="2" id="KW-1185">Reference proteome</keyword>
<dbReference type="InterPro" id="IPR008979">
    <property type="entry name" value="Galactose-bd-like_sf"/>
</dbReference>
<dbReference type="PANTHER" id="PTHR24543:SF325">
    <property type="entry name" value="F5_8 TYPE C DOMAIN-CONTAINING PROTEIN"/>
    <property type="match status" value="1"/>
</dbReference>
<comment type="caution">
    <text evidence="1">The sequence shown here is derived from an EMBL/GenBank/DDBJ whole genome shotgun (WGS) entry which is preliminary data.</text>
</comment>
<proteinExistence type="predicted"/>
<dbReference type="CDD" id="cd00037">
    <property type="entry name" value="CLECT"/>
    <property type="match status" value="1"/>
</dbReference>
<dbReference type="EMBL" id="CAIIXF020000003">
    <property type="protein sequence ID" value="CAH1779232.1"/>
    <property type="molecule type" value="Genomic_DNA"/>
</dbReference>
<dbReference type="OrthoDB" id="5970352at2759"/>
<organism evidence="1 2">
    <name type="scientific">Owenia fusiformis</name>
    <name type="common">Polychaete worm</name>
    <dbReference type="NCBI Taxonomy" id="6347"/>
    <lineage>
        <taxon>Eukaryota</taxon>
        <taxon>Metazoa</taxon>
        <taxon>Spiralia</taxon>
        <taxon>Lophotrochozoa</taxon>
        <taxon>Annelida</taxon>
        <taxon>Polychaeta</taxon>
        <taxon>Sedentaria</taxon>
        <taxon>Canalipalpata</taxon>
        <taxon>Sabellida</taxon>
        <taxon>Oweniida</taxon>
        <taxon>Oweniidae</taxon>
        <taxon>Owenia</taxon>
    </lineage>
</organism>
<evidence type="ECO:0000313" key="2">
    <source>
        <dbReference type="Proteomes" id="UP000749559"/>
    </source>
</evidence>
<dbReference type="CDD" id="cd00057">
    <property type="entry name" value="FA58C"/>
    <property type="match status" value="1"/>
</dbReference>